<dbReference type="FunFam" id="1.20.1260.10:FF:000006">
    <property type="entry name" value="Ferritin"/>
    <property type="match status" value="1"/>
</dbReference>
<feature type="binding site" evidence="12">
    <location>
        <position position="214"/>
    </location>
    <ligand>
        <name>Fe cation</name>
        <dbReference type="ChEBI" id="CHEBI:24875"/>
        <label>1</label>
    </ligand>
</feature>
<feature type="binding site" evidence="12">
    <location>
        <position position="96"/>
    </location>
    <ligand>
        <name>Fe cation</name>
        <dbReference type="ChEBI" id="CHEBI:24875"/>
        <label>1</label>
    </ligand>
</feature>
<dbReference type="GO" id="GO:0004322">
    <property type="term" value="F:ferroxidase activity"/>
    <property type="evidence" value="ECO:0007669"/>
    <property type="project" value="UniProtKB-EC"/>
</dbReference>
<dbReference type="SUPFAM" id="SSF47240">
    <property type="entry name" value="Ferritin-like"/>
    <property type="match status" value="1"/>
</dbReference>
<dbReference type="GO" id="GO:0008198">
    <property type="term" value="F:ferrous iron binding"/>
    <property type="evidence" value="ECO:0007669"/>
    <property type="project" value="TreeGrafter"/>
</dbReference>
<evidence type="ECO:0000313" key="17">
    <source>
        <dbReference type="Proteomes" id="UP000747110"/>
    </source>
</evidence>
<comment type="subcellular location">
    <subcellularLocation>
        <location evidence="1">Plastid</location>
        <location evidence="1">Chloroplast</location>
    </subcellularLocation>
</comment>
<comment type="catalytic activity">
    <reaction evidence="11 13">
        <text>4 Fe(2+) + O2 + 4 H(+) = 4 Fe(3+) + 2 H2O</text>
        <dbReference type="Rhea" id="RHEA:11148"/>
        <dbReference type="ChEBI" id="CHEBI:15377"/>
        <dbReference type="ChEBI" id="CHEBI:15378"/>
        <dbReference type="ChEBI" id="CHEBI:15379"/>
        <dbReference type="ChEBI" id="CHEBI:29033"/>
        <dbReference type="ChEBI" id="CHEBI:29034"/>
        <dbReference type="EC" id="1.16.3.1"/>
    </reaction>
</comment>
<keyword evidence="7 13" id="KW-0560">Oxidoreductase</keyword>
<comment type="function">
    <text evidence="13">Stores iron in a soluble, non-toxic, readily available form. Important for iron homeostasis. Iron is taken up in the ferrous form and deposited as ferric hydroxides after oxidation.</text>
</comment>
<evidence type="ECO:0000256" key="10">
    <source>
        <dbReference type="ARBA" id="ARBA00026060"/>
    </source>
</evidence>
<evidence type="ECO:0000256" key="3">
    <source>
        <dbReference type="ARBA" id="ARBA00022434"/>
    </source>
</evidence>
<dbReference type="InterPro" id="IPR009040">
    <property type="entry name" value="Ferritin-like_diiron"/>
</dbReference>
<comment type="similarity">
    <text evidence="2 13">Belongs to the ferritin family.</text>
</comment>
<dbReference type="EMBL" id="BNCP01000028">
    <property type="protein sequence ID" value="GIL83846.1"/>
    <property type="molecule type" value="Genomic_DNA"/>
</dbReference>
<dbReference type="EC" id="1.16.3.1" evidence="13"/>
<dbReference type="InterPro" id="IPR009078">
    <property type="entry name" value="Ferritin-like_SF"/>
</dbReference>
<evidence type="ECO:0000256" key="12">
    <source>
        <dbReference type="PIRSR" id="PIRSR601519-1"/>
    </source>
</evidence>
<name>A0A8J4CKX6_9CHLO</name>
<sequence>MTGTVIRAAGGPAVTARSSRCITSAFSCRAIGWRRAVATRAATLDNYTGVVFQQPFEAAKAELAIVGNTNAAVTSLARVDFHPACESAINEQINIEYTVSYIYHALWAYFDRDNVALPGLAAYFKAGSDEEREHAELLMKYQNSRGGRVVLGPLSVPELDLSSSDKGDALYAMELALSLEKLNFQKLRQLHSVADEHGDASMADFVEGDLLAEQVEAVKKVSEYVSQLRRVGKGLGVFQFDKELAAAVAAAGPA</sequence>
<evidence type="ECO:0000256" key="8">
    <source>
        <dbReference type="ARBA" id="ARBA00023004"/>
    </source>
</evidence>
<evidence type="ECO:0000256" key="2">
    <source>
        <dbReference type="ARBA" id="ARBA00007513"/>
    </source>
</evidence>
<dbReference type="AlphaFoldDB" id="A0A8J4CKX6"/>
<feature type="binding site" evidence="12">
    <location>
        <position position="134"/>
    </location>
    <ligand>
        <name>Fe cation</name>
        <dbReference type="ChEBI" id="CHEBI:24875"/>
        <label>1</label>
    </ligand>
</feature>
<dbReference type="Proteomes" id="UP000722791">
    <property type="component" value="Unassembled WGS sequence"/>
</dbReference>
<dbReference type="Gene3D" id="1.20.1260.10">
    <property type="match status" value="1"/>
</dbReference>
<dbReference type="PROSITE" id="PS50905">
    <property type="entry name" value="FERRITIN_LIKE"/>
    <property type="match status" value="1"/>
</dbReference>
<evidence type="ECO:0000256" key="9">
    <source>
        <dbReference type="ARBA" id="ARBA00025111"/>
    </source>
</evidence>
<dbReference type="PANTHER" id="PTHR11431:SF75">
    <property type="entry name" value="FERRITIN"/>
    <property type="match status" value="1"/>
</dbReference>
<dbReference type="CDD" id="cd01056">
    <property type="entry name" value="Euk_Ferritin"/>
    <property type="match status" value="1"/>
</dbReference>
<dbReference type="InterPro" id="IPR001519">
    <property type="entry name" value="Ferritin"/>
</dbReference>
<feature type="binding site" evidence="12">
    <location>
        <position position="180"/>
    </location>
    <ligand>
        <name>Fe cation</name>
        <dbReference type="ChEBI" id="CHEBI:24875"/>
        <label>1</label>
    </ligand>
</feature>
<evidence type="ECO:0000256" key="7">
    <source>
        <dbReference type="ARBA" id="ARBA00023002"/>
    </source>
</evidence>
<dbReference type="GO" id="GO:0006950">
    <property type="term" value="P:response to stress"/>
    <property type="evidence" value="ECO:0007669"/>
    <property type="project" value="UniProtKB-ARBA"/>
</dbReference>
<dbReference type="Proteomes" id="UP000747110">
    <property type="component" value="Unassembled WGS sequence"/>
</dbReference>
<comment type="caution">
    <text evidence="15">The sequence shown here is derived from an EMBL/GenBank/DDBJ whole genome shotgun (WGS) entry which is preliminary data.</text>
</comment>
<keyword evidence="3 13" id="KW-0409">Iron storage</keyword>
<dbReference type="InterPro" id="IPR012347">
    <property type="entry name" value="Ferritin-like"/>
</dbReference>
<organism evidence="15 17">
    <name type="scientific">Volvox reticuliferus</name>
    <dbReference type="NCBI Taxonomy" id="1737510"/>
    <lineage>
        <taxon>Eukaryota</taxon>
        <taxon>Viridiplantae</taxon>
        <taxon>Chlorophyta</taxon>
        <taxon>core chlorophytes</taxon>
        <taxon>Chlorophyceae</taxon>
        <taxon>CS clade</taxon>
        <taxon>Chlamydomonadales</taxon>
        <taxon>Volvocaceae</taxon>
        <taxon>Volvox</taxon>
    </lineage>
</organism>
<evidence type="ECO:0000313" key="15">
    <source>
        <dbReference type="EMBL" id="GIL83846.1"/>
    </source>
</evidence>
<evidence type="ECO:0000256" key="13">
    <source>
        <dbReference type="RuleBase" id="RU361145"/>
    </source>
</evidence>
<reference evidence="15" key="1">
    <citation type="journal article" date="2021" name="Proc. Natl. Acad. Sci. U.S.A.">
        <title>Three genomes in the algal genus Volvox reveal the fate of a haploid sex-determining region after a transition to homothallism.</title>
        <authorList>
            <person name="Yamamoto K."/>
            <person name="Hamaji T."/>
            <person name="Kawai-Toyooka H."/>
            <person name="Matsuzaki R."/>
            <person name="Takahashi F."/>
            <person name="Nishimura Y."/>
            <person name="Kawachi M."/>
            <person name="Noguchi H."/>
            <person name="Minakuchi Y."/>
            <person name="Umen J.G."/>
            <person name="Toyoda A."/>
            <person name="Nozaki H."/>
        </authorList>
    </citation>
    <scope>NUCLEOTIDE SEQUENCE</scope>
    <source>
        <strain evidence="16">NIES-3785</strain>
        <strain evidence="15">NIES-3786</strain>
    </source>
</reference>
<gene>
    <name evidence="15" type="ORF">Vretifemale_12576</name>
    <name evidence="16" type="ORF">Vretimale_10869</name>
</gene>
<dbReference type="EMBL" id="BNCQ01000022">
    <property type="protein sequence ID" value="GIM06589.1"/>
    <property type="molecule type" value="Genomic_DNA"/>
</dbReference>
<keyword evidence="8 12" id="KW-0408">Iron</keyword>
<dbReference type="GO" id="GO:0006826">
    <property type="term" value="P:iron ion transport"/>
    <property type="evidence" value="ECO:0007669"/>
    <property type="project" value="InterPro"/>
</dbReference>
<evidence type="ECO:0000313" key="16">
    <source>
        <dbReference type="EMBL" id="GIM06589.1"/>
    </source>
</evidence>
<keyword evidence="6 12" id="KW-0479">Metal-binding</keyword>
<feature type="binding site" evidence="12">
    <location>
        <position position="131"/>
    </location>
    <ligand>
        <name>Fe cation</name>
        <dbReference type="ChEBI" id="CHEBI:24875"/>
        <label>1</label>
    </ligand>
</feature>
<evidence type="ECO:0000256" key="6">
    <source>
        <dbReference type="ARBA" id="ARBA00022723"/>
    </source>
</evidence>
<evidence type="ECO:0000259" key="14">
    <source>
        <dbReference type="PROSITE" id="PS50905"/>
    </source>
</evidence>
<dbReference type="Pfam" id="PF00210">
    <property type="entry name" value="Ferritin"/>
    <property type="match status" value="1"/>
</dbReference>
<comment type="subunit">
    <text evidence="10">Oligomer of 24 subunits. There are two types of subunits: L (light) chain and H (heavy) chain. The major chain can be light or heavy, depending on the species and tissue type. The functional molecule forms a roughly spherical shell with a diameter of 12 nm and contains a central cavity into which the insoluble mineral iron core is deposited.</text>
</comment>
<accession>A0A8J4CKX6</accession>
<evidence type="ECO:0000256" key="1">
    <source>
        <dbReference type="ARBA" id="ARBA00004229"/>
    </source>
</evidence>
<dbReference type="GO" id="GO:0006879">
    <property type="term" value="P:intracellular iron ion homeostasis"/>
    <property type="evidence" value="ECO:0007669"/>
    <property type="project" value="UniProtKB-KW"/>
</dbReference>
<evidence type="ECO:0000256" key="11">
    <source>
        <dbReference type="ARBA" id="ARBA00047990"/>
    </source>
</evidence>
<proteinExistence type="inferred from homology"/>
<protein>
    <recommendedName>
        <fullName evidence="13">Ferritin</fullName>
        <ecNumber evidence="13">1.16.3.1</ecNumber>
    </recommendedName>
</protein>
<evidence type="ECO:0000256" key="5">
    <source>
        <dbReference type="ARBA" id="ARBA00022640"/>
    </source>
</evidence>
<keyword evidence="17" id="KW-1185">Reference proteome</keyword>
<dbReference type="PANTHER" id="PTHR11431">
    <property type="entry name" value="FERRITIN"/>
    <property type="match status" value="1"/>
</dbReference>
<dbReference type="OrthoDB" id="186462at2759"/>
<comment type="function">
    <text evidence="9">Stores iron in a soluble, non-toxic, readily available form. Important for iron homeostasis. Has ferroxidase activity. Iron is taken up in the ferrous form and deposited as ferric hydroxides after oxidation.</text>
</comment>
<keyword evidence="4" id="KW-0150">Chloroplast</keyword>
<dbReference type="GO" id="GO:0008199">
    <property type="term" value="F:ferric iron binding"/>
    <property type="evidence" value="ECO:0007669"/>
    <property type="project" value="InterPro"/>
</dbReference>
<keyword evidence="5" id="KW-0934">Plastid</keyword>
<dbReference type="GO" id="GO:0009507">
    <property type="term" value="C:chloroplast"/>
    <property type="evidence" value="ECO:0007669"/>
    <property type="project" value="UniProtKB-SubCell"/>
</dbReference>
<dbReference type="InterPro" id="IPR008331">
    <property type="entry name" value="Ferritin_DPS_dom"/>
</dbReference>
<feature type="domain" description="Ferritin-like diiron" evidence="14">
    <location>
        <begin position="79"/>
        <end position="232"/>
    </location>
</feature>
<evidence type="ECO:0000256" key="4">
    <source>
        <dbReference type="ARBA" id="ARBA00022528"/>
    </source>
</evidence>